<protein>
    <recommendedName>
        <fullName evidence="3">Transposon-encoded protein TnpW</fullName>
    </recommendedName>
</protein>
<proteinExistence type="predicted"/>
<evidence type="ECO:0008006" key="3">
    <source>
        <dbReference type="Google" id="ProtNLM"/>
    </source>
</evidence>
<gene>
    <name evidence="1" type="ORF">G9470_21105</name>
</gene>
<dbReference type="RefSeq" id="WP_170823352.1">
    <property type="nucleotide sequence ID" value="NZ_JAAOXG010000056.1"/>
</dbReference>
<keyword evidence="2" id="KW-1185">Reference proteome</keyword>
<reference evidence="1 2" key="1">
    <citation type="submission" date="2020-03" db="EMBL/GenBank/DDBJ databases">
        <title>Genome Sequence of industrial isolate, B5A.</title>
        <authorList>
            <person name="Sharma S."/>
            <person name="Patil P.B."/>
            <person name="Korpole S."/>
        </authorList>
    </citation>
    <scope>NUCLEOTIDE SEQUENCE [LARGE SCALE GENOMIC DNA]</scope>
    <source>
        <strain evidence="1 2">PI-S10-B5A</strain>
    </source>
</reference>
<name>A0ABX1VW68_9FIRM</name>
<evidence type="ECO:0000313" key="2">
    <source>
        <dbReference type="Proteomes" id="UP000539052"/>
    </source>
</evidence>
<accession>A0ABX1VW68</accession>
<dbReference type="Proteomes" id="UP000539052">
    <property type="component" value="Unassembled WGS sequence"/>
</dbReference>
<dbReference type="EMBL" id="JAAOXG010000056">
    <property type="protein sequence ID" value="NNJ32265.1"/>
    <property type="molecule type" value="Genomic_DNA"/>
</dbReference>
<sequence length="69" mass="7720">MANESDHKLDCLPVRTLWKTASAHSKGQEYREVKIGKETFCLSTACEGSKNIDQVIERLAVKNAEKSPK</sequence>
<organism evidence="1 2">
    <name type="scientific">Lacrimispora defluvii</name>
    <dbReference type="NCBI Taxonomy" id="2719233"/>
    <lineage>
        <taxon>Bacteria</taxon>
        <taxon>Bacillati</taxon>
        <taxon>Bacillota</taxon>
        <taxon>Clostridia</taxon>
        <taxon>Lachnospirales</taxon>
        <taxon>Lachnospiraceae</taxon>
        <taxon>Lacrimispora</taxon>
    </lineage>
</organism>
<evidence type="ECO:0000313" key="1">
    <source>
        <dbReference type="EMBL" id="NNJ32265.1"/>
    </source>
</evidence>
<comment type="caution">
    <text evidence="1">The sequence shown here is derived from an EMBL/GenBank/DDBJ whole genome shotgun (WGS) entry which is preliminary data.</text>
</comment>